<protein>
    <submittedName>
        <fullName evidence="2">Uncharacterized protein</fullName>
    </submittedName>
</protein>
<proteinExistence type="predicted"/>
<dbReference type="AlphaFoldDB" id="A0A8H3UP52"/>
<evidence type="ECO:0000256" key="1">
    <source>
        <dbReference type="SAM" id="MobiDB-lite"/>
    </source>
</evidence>
<reference evidence="2 4" key="1">
    <citation type="submission" date="2018-12" db="EMBL/GenBank/DDBJ databases">
        <title>Venturia inaequalis Genome Resource.</title>
        <authorList>
            <person name="Lichtner F.J."/>
        </authorList>
    </citation>
    <scope>NUCLEOTIDE SEQUENCE [LARGE SCALE GENOMIC DNA]</scope>
    <source>
        <strain evidence="2 4">120213</strain>
        <strain evidence="3 5">DMI_063113</strain>
    </source>
</reference>
<evidence type="ECO:0000313" key="2">
    <source>
        <dbReference type="EMBL" id="KAE9972214.1"/>
    </source>
</evidence>
<accession>A0A8H3UP52</accession>
<dbReference type="Proteomes" id="UP000447873">
    <property type="component" value="Unassembled WGS sequence"/>
</dbReference>
<keyword evidence="5" id="KW-1185">Reference proteome</keyword>
<dbReference type="EMBL" id="WNWR01000338">
    <property type="protein sequence ID" value="KAE9982513.1"/>
    <property type="molecule type" value="Genomic_DNA"/>
</dbReference>
<organism evidence="2 4">
    <name type="scientific">Venturia inaequalis</name>
    <name type="common">Apple scab fungus</name>
    <dbReference type="NCBI Taxonomy" id="5025"/>
    <lineage>
        <taxon>Eukaryota</taxon>
        <taxon>Fungi</taxon>
        <taxon>Dikarya</taxon>
        <taxon>Ascomycota</taxon>
        <taxon>Pezizomycotina</taxon>
        <taxon>Dothideomycetes</taxon>
        <taxon>Pleosporomycetidae</taxon>
        <taxon>Venturiales</taxon>
        <taxon>Venturiaceae</taxon>
        <taxon>Venturia</taxon>
    </lineage>
</organism>
<comment type="caution">
    <text evidence="2">The sequence shown here is derived from an EMBL/GenBank/DDBJ whole genome shotgun (WGS) entry which is preliminary data.</text>
</comment>
<feature type="region of interest" description="Disordered" evidence="1">
    <location>
        <begin position="41"/>
        <end position="87"/>
    </location>
</feature>
<name>A0A8H3UP52_VENIN</name>
<gene>
    <name evidence="3" type="ORF">EG327_005821</name>
    <name evidence="2" type="ORF">EG328_005139</name>
</gene>
<evidence type="ECO:0000313" key="3">
    <source>
        <dbReference type="EMBL" id="KAE9982513.1"/>
    </source>
</evidence>
<sequence>MARPLRTDSSGTGVRARILCRNATRRGLSCGCCSKEQDAESKSPFFEKPGQSCPIGQMPSNSADIFHPFTSNSHHHQQQEESATGTTLRDLPCDRFTANHDKPPASRTAKKVDRAYQTLTLRAPSGSRKAGLHPTAELADMHAATTRCRCQSVRSRHPICKAKTGNSWPNLSASFKLAPSPSGAKCVGSLTCNSLQSFE</sequence>
<dbReference type="Proteomes" id="UP000490939">
    <property type="component" value="Unassembled WGS sequence"/>
</dbReference>
<dbReference type="EMBL" id="WNWS01000276">
    <property type="protein sequence ID" value="KAE9972214.1"/>
    <property type="molecule type" value="Genomic_DNA"/>
</dbReference>
<evidence type="ECO:0000313" key="5">
    <source>
        <dbReference type="Proteomes" id="UP000490939"/>
    </source>
</evidence>
<evidence type="ECO:0000313" key="4">
    <source>
        <dbReference type="Proteomes" id="UP000447873"/>
    </source>
</evidence>